<evidence type="ECO:0000313" key="1">
    <source>
        <dbReference type="EMBL" id="KAJ4719003.1"/>
    </source>
</evidence>
<dbReference type="EMBL" id="CM051398">
    <property type="protein sequence ID" value="KAJ4719003.1"/>
    <property type="molecule type" value="Genomic_DNA"/>
</dbReference>
<evidence type="ECO:0000313" key="2">
    <source>
        <dbReference type="Proteomes" id="UP001164539"/>
    </source>
</evidence>
<organism evidence="1 2">
    <name type="scientific">Melia azedarach</name>
    <name type="common">Chinaberry tree</name>
    <dbReference type="NCBI Taxonomy" id="155640"/>
    <lineage>
        <taxon>Eukaryota</taxon>
        <taxon>Viridiplantae</taxon>
        <taxon>Streptophyta</taxon>
        <taxon>Embryophyta</taxon>
        <taxon>Tracheophyta</taxon>
        <taxon>Spermatophyta</taxon>
        <taxon>Magnoliopsida</taxon>
        <taxon>eudicotyledons</taxon>
        <taxon>Gunneridae</taxon>
        <taxon>Pentapetalae</taxon>
        <taxon>rosids</taxon>
        <taxon>malvids</taxon>
        <taxon>Sapindales</taxon>
        <taxon>Meliaceae</taxon>
        <taxon>Melia</taxon>
    </lineage>
</organism>
<name>A0ACC1Y725_MELAZ</name>
<comment type="caution">
    <text evidence="1">The sequence shown here is derived from an EMBL/GenBank/DDBJ whole genome shotgun (WGS) entry which is preliminary data.</text>
</comment>
<reference evidence="1 2" key="1">
    <citation type="journal article" date="2023" name="Science">
        <title>Complex scaffold remodeling in plant triterpene biosynthesis.</title>
        <authorList>
            <person name="De La Pena R."/>
            <person name="Hodgson H."/>
            <person name="Liu J.C."/>
            <person name="Stephenson M.J."/>
            <person name="Martin A.C."/>
            <person name="Owen C."/>
            <person name="Harkess A."/>
            <person name="Leebens-Mack J."/>
            <person name="Jimenez L.E."/>
            <person name="Osbourn A."/>
            <person name="Sattely E.S."/>
        </authorList>
    </citation>
    <scope>NUCLEOTIDE SEQUENCE [LARGE SCALE GENOMIC DNA]</scope>
    <source>
        <strain evidence="2">cv. JPN11</strain>
        <tissue evidence="1">Leaf</tissue>
    </source>
</reference>
<dbReference type="Proteomes" id="UP001164539">
    <property type="component" value="Chromosome 5"/>
</dbReference>
<accession>A0ACC1Y725</accession>
<gene>
    <name evidence="1" type="ORF">OWV82_010624</name>
</gene>
<keyword evidence="2" id="KW-1185">Reference proteome</keyword>
<proteinExistence type="predicted"/>
<sequence length="577" mass="63578">MEPKHFEAVAKGDVNEYPFCDIDKPDMSMIFNVSPSGNTMLHVAARYNHKDIVELMARRFPELITKTNNHEDTALHVAARAGNLETVATLVYCAKQIPTTEAHSSLLKMKNKGGNTALHLAFLSLLLLSHIDYPFCSSSDKVLDLAALALHLASEEPEVLYYQSKAGDSPLYLAVESGKKDILEYLLTILAEVQGSDNRNPEGKSPVHAAIKLKRLDLLKTIVEKKPELLSLRDEKGNTPLHFAASIGYIEGVRYLLKVNNPGCVLERNEKGLYPLHVACKSGHVEITKELLRKWPDSTELLCNKGRNILHVAAKSGKLEVEKIIDDGTSDAAEKQHTKADSKKSKAPYASKAIKTLSIFVCQSGRSLSNHCISIENRLRKTEAGSNNEDVKDRINNLLVVATVIFGATFAASVQIASSASGGSAFDGHSNSSATSTQNQNGKRDTNLIGWQWFLHFNTMAMHISIIAAFLLCWAQLVANSIASSIVQLVFGLLGVSLYMTSGAFAYVRTNNALFTQVTTFIQSLFLVAQTSVLVPFLFAPVRMNEASILIVYYLLFRCESCLNRLRITCFSRNQNK</sequence>
<protein>
    <submittedName>
        <fullName evidence="1">Protein ACCELERATED CELL DEATH 6</fullName>
    </submittedName>
</protein>